<dbReference type="SUPFAM" id="SSF53474">
    <property type="entry name" value="alpha/beta-Hydrolases"/>
    <property type="match status" value="1"/>
</dbReference>
<reference key="1">
    <citation type="submission" date="2019-01" db="UniProtKB">
        <authorList>
            <consortium name="RefSeq"/>
        </authorList>
    </citation>
    <scope>IDENTIFICATION</scope>
</reference>
<feature type="active site" description="Acyl-ester intermediate" evidence="12">
    <location>
        <position position="294"/>
    </location>
</feature>
<evidence type="ECO:0000256" key="1">
    <source>
        <dbReference type="ARBA" id="ARBA00004613"/>
    </source>
</evidence>
<dbReference type="EC" id="3.1.1.-" evidence="13"/>
<dbReference type="InterPro" id="IPR019826">
    <property type="entry name" value="Carboxylesterase_B_AS"/>
</dbReference>
<evidence type="ECO:0000256" key="10">
    <source>
        <dbReference type="ARBA" id="ARBA00037444"/>
    </source>
</evidence>
<comment type="subcellular location">
    <subcellularLocation>
        <location evidence="1">Secreted</location>
    </subcellularLocation>
</comment>
<evidence type="ECO:0000259" key="16">
    <source>
        <dbReference type="Pfam" id="PF00135"/>
    </source>
</evidence>
<dbReference type="GO" id="GO:0005615">
    <property type="term" value="C:extracellular space"/>
    <property type="evidence" value="ECO:0007669"/>
    <property type="project" value="TreeGrafter"/>
</dbReference>
<dbReference type="KEGG" id="vvp:112926647"/>
<keyword evidence="4" id="KW-0964">Secreted</keyword>
<dbReference type="InterPro" id="IPR029058">
    <property type="entry name" value="AB_hydrolase_fold"/>
</dbReference>
<dbReference type="GO" id="GO:0019695">
    <property type="term" value="P:choline metabolic process"/>
    <property type="evidence" value="ECO:0007669"/>
    <property type="project" value="TreeGrafter"/>
</dbReference>
<feature type="transmembrane region" description="Helical" evidence="15">
    <location>
        <begin position="112"/>
        <end position="130"/>
    </location>
</feature>
<dbReference type="Proteomes" id="UP001652641">
    <property type="component" value="Chromosome 3"/>
</dbReference>
<evidence type="ECO:0000256" key="12">
    <source>
        <dbReference type="PIRSR" id="PIRSR600997-1"/>
    </source>
</evidence>
<dbReference type="RefSeq" id="XP_025863490.2">
    <property type="nucleotide sequence ID" value="XM_026007705.2"/>
</dbReference>
<dbReference type="GO" id="GO:0005886">
    <property type="term" value="C:plasma membrane"/>
    <property type="evidence" value="ECO:0007669"/>
    <property type="project" value="TreeGrafter"/>
</dbReference>
<keyword evidence="15" id="KW-0472">Membrane</keyword>
<feature type="active site" description="Charge relay system" evidence="12">
    <location>
        <position position="534"/>
    </location>
</feature>
<dbReference type="STRING" id="9627.ENSVVUP00000042207"/>
<dbReference type="AlphaFoldDB" id="A0A3Q7U7W3"/>
<feature type="domain" description="Carboxylesterase type B" evidence="16">
    <location>
        <begin position="99"/>
        <end position="618"/>
    </location>
</feature>
<evidence type="ECO:0000256" key="6">
    <source>
        <dbReference type="ARBA" id="ARBA00022801"/>
    </source>
</evidence>
<feature type="region of interest" description="Disordered" evidence="14">
    <location>
        <begin position="33"/>
        <end position="66"/>
    </location>
</feature>
<dbReference type="PROSITE" id="PS00941">
    <property type="entry name" value="CARBOXYLESTERASE_B_2"/>
    <property type="match status" value="1"/>
</dbReference>
<gene>
    <name evidence="19" type="primary">BCHE</name>
</gene>
<protein>
    <recommendedName>
        <fullName evidence="13">Carboxylic ester hydrolase</fullName>
        <ecNumber evidence="13">3.1.1.-</ecNumber>
    </recommendedName>
</protein>
<feature type="active site" description="Charge relay system" evidence="12">
    <location>
        <position position="421"/>
    </location>
</feature>
<dbReference type="InterPro" id="IPR002018">
    <property type="entry name" value="CarbesteraseB"/>
</dbReference>
<keyword evidence="3" id="KW-0719">Serine esterase</keyword>
<evidence type="ECO:0000256" key="15">
    <source>
        <dbReference type="SAM" id="Phobius"/>
    </source>
</evidence>
<evidence type="ECO:0000256" key="3">
    <source>
        <dbReference type="ARBA" id="ARBA00022487"/>
    </source>
</evidence>
<dbReference type="GO" id="GO:0006581">
    <property type="term" value="P:acetylcholine catabolic process"/>
    <property type="evidence" value="ECO:0007669"/>
    <property type="project" value="TreeGrafter"/>
</dbReference>
<comment type="subunit">
    <text evidence="11">Homotetramer; disulfide-linked. Dimer of dimers.</text>
</comment>
<dbReference type="GO" id="GO:0003990">
    <property type="term" value="F:acetylcholinesterase activity"/>
    <property type="evidence" value="ECO:0007669"/>
    <property type="project" value="TreeGrafter"/>
</dbReference>
<dbReference type="GeneID" id="112926647"/>
<keyword evidence="18" id="KW-1185">Reference proteome</keyword>
<evidence type="ECO:0000256" key="13">
    <source>
        <dbReference type="RuleBase" id="RU361235"/>
    </source>
</evidence>
<evidence type="ECO:0000256" key="9">
    <source>
        <dbReference type="ARBA" id="ARBA00036543"/>
    </source>
</evidence>
<dbReference type="Pfam" id="PF08674">
    <property type="entry name" value="AChE_tetra"/>
    <property type="match status" value="1"/>
</dbReference>
<evidence type="ECO:0000313" key="18">
    <source>
        <dbReference type="Proteomes" id="UP001652641"/>
    </source>
</evidence>
<feature type="domain" description="Acetylcholinesterase tetramerisation" evidence="17">
    <location>
        <begin position="633"/>
        <end position="667"/>
    </location>
</feature>
<dbReference type="PRINTS" id="PR00878">
    <property type="entry name" value="CHOLNESTRASE"/>
</dbReference>
<dbReference type="PANTHER" id="PTHR43918">
    <property type="entry name" value="ACETYLCHOLINESTERASE"/>
    <property type="match status" value="1"/>
</dbReference>
<dbReference type="PROSITE" id="PS00122">
    <property type="entry name" value="CARBOXYLESTERASE_B_1"/>
    <property type="match status" value="1"/>
</dbReference>
<evidence type="ECO:0000256" key="2">
    <source>
        <dbReference type="ARBA" id="ARBA00005964"/>
    </source>
</evidence>
<keyword evidence="5" id="KW-0597">Phosphoprotein</keyword>
<sequence length="670" mass="75763">MSGGPDWLRPGPGRLPTLASFVRGRGSRCQGSPLCRLEPPLQTAPPEELHARRSLQTSAPRRSASEINMQSKGTILSIRLLLWFLLLWVLIGKSHTEEDIVITTKNGKVRGMNLPVLGGTVTAFLGIPYAQPPLGRLRFKKPQFLTKWSDIWNATKYANSCYQNTDQSFPGFPGSEMWNPNTDLSEDCLYLNVWIPTPKPKNATVMIWIYGGGFQTGTSSLPVYDGKFLARVERVIVVSMNYRVGALGFLALPGNPEAPGNLGLFDQQLALQWVQKNIAAFGGNPKSVTLFGESAGAGSVGLHLLSPGSQPLFTRAILQSGSSNAPWAVMSLEEARNRTLTLAKFIGCSRENETEIIRCLRNKDPQEILLNEVLVVPSDTLLSVNFGPIVDGDFLTDMPDTLLQLGQFKKAQILVGVNKDEGTAFLVYRAPGFSKDNDSIITRKEFQEGLKMYFPGVSEFGRESILFYYVDLLDDQRDEKYRDALDDVLGDYNIICPALEFTKKFSELGNNAFFYYFEHRSSQLPWPEWMGVMHGYEIEFVFGLPLERRANYTKAEEILSRSIMKYWATFAKYGHPDGTQNNSTRWPAFENTDQKYLTLNTDSPRVYTKLRAQQCRFWTIFFPKVLEMTGNIDEAEREWRAGFYRWNNYMMDWKNQFNDYTSKKESCAGL</sequence>
<keyword evidence="15" id="KW-0812">Transmembrane</keyword>
<keyword evidence="7" id="KW-1015">Disulfide bond</keyword>
<dbReference type="InterPro" id="IPR019819">
    <property type="entry name" value="Carboxylesterase_B_CS"/>
</dbReference>
<keyword evidence="15" id="KW-1133">Transmembrane helix</keyword>
<organism evidence="18 19">
    <name type="scientific">Vulpes vulpes</name>
    <name type="common">Red fox</name>
    <dbReference type="NCBI Taxonomy" id="9627"/>
    <lineage>
        <taxon>Eukaryota</taxon>
        <taxon>Metazoa</taxon>
        <taxon>Chordata</taxon>
        <taxon>Craniata</taxon>
        <taxon>Vertebrata</taxon>
        <taxon>Euteleostomi</taxon>
        <taxon>Mammalia</taxon>
        <taxon>Eutheria</taxon>
        <taxon>Laurasiatheria</taxon>
        <taxon>Carnivora</taxon>
        <taxon>Caniformia</taxon>
        <taxon>Canidae</taxon>
        <taxon>Vulpes</taxon>
    </lineage>
</organism>
<evidence type="ECO:0000256" key="4">
    <source>
        <dbReference type="ARBA" id="ARBA00022525"/>
    </source>
</evidence>
<dbReference type="Gene3D" id="3.40.50.1820">
    <property type="entry name" value="alpha/beta hydrolase"/>
    <property type="match status" value="1"/>
</dbReference>
<evidence type="ECO:0000313" key="19">
    <source>
        <dbReference type="RefSeq" id="XP_025863490.2"/>
    </source>
</evidence>
<accession>A0A3Q7U7W3</accession>
<dbReference type="InterPro" id="IPR000997">
    <property type="entry name" value="Cholinesterase"/>
</dbReference>
<feature type="compositionally biased region" description="Polar residues" evidence="14">
    <location>
        <begin position="54"/>
        <end position="66"/>
    </location>
</feature>
<proteinExistence type="inferred from homology"/>
<evidence type="ECO:0000259" key="17">
    <source>
        <dbReference type="Pfam" id="PF08674"/>
    </source>
</evidence>
<keyword evidence="8" id="KW-0325">Glycoprotein</keyword>
<evidence type="ECO:0000256" key="7">
    <source>
        <dbReference type="ARBA" id="ARBA00023157"/>
    </source>
</evidence>
<keyword evidence="6 13" id="KW-0378">Hydrolase</keyword>
<comment type="similarity">
    <text evidence="2 13">Belongs to the type-B carboxylesterase/lipase family.</text>
</comment>
<name>A0A3Q7U7W3_VULVU</name>
<dbReference type="PANTHER" id="PTHR43918:SF5">
    <property type="entry name" value="CHOLINESTERASE"/>
    <property type="match status" value="1"/>
</dbReference>
<feature type="transmembrane region" description="Helical" evidence="15">
    <location>
        <begin position="73"/>
        <end position="91"/>
    </location>
</feature>
<evidence type="ECO:0000256" key="14">
    <source>
        <dbReference type="SAM" id="MobiDB-lite"/>
    </source>
</evidence>
<dbReference type="InterPro" id="IPR050654">
    <property type="entry name" value="AChE-related_enzymes"/>
</dbReference>
<evidence type="ECO:0000256" key="5">
    <source>
        <dbReference type="ARBA" id="ARBA00022553"/>
    </source>
</evidence>
<comment type="catalytic activity">
    <reaction evidence="9">
        <text>an acylcholine + H2O = a carboxylate + choline + H(+)</text>
        <dbReference type="Rhea" id="RHEA:21964"/>
        <dbReference type="ChEBI" id="CHEBI:15354"/>
        <dbReference type="ChEBI" id="CHEBI:15377"/>
        <dbReference type="ChEBI" id="CHEBI:15378"/>
        <dbReference type="ChEBI" id="CHEBI:29067"/>
        <dbReference type="ChEBI" id="CHEBI:35287"/>
        <dbReference type="EC" id="3.1.1.8"/>
    </reaction>
</comment>
<dbReference type="Pfam" id="PF00135">
    <property type="entry name" value="COesterase"/>
    <property type="match status" value="1"/>
</dbReference>
<dbReference type="CTD" id="590"/>
<evidence type="ECO:0000256" key="11">
    <source>
        <dbReference type="ARBA" id="ARBA00038819"/>
    </source>
</evidence>
<dbReference type="InterPro" id="IPR014788">
    <property type="entry name" value="AChE_tetra"/>
</dbReference>
<reference evidence="19" key="2">
    <citation type="submission" date="2025-08" db="UniProtKB">
        <authorList>
            <consortium name="RefSeq"/>
        </authorList>
    </citation>
    <scope>IDENTIFICATION</scope>
    <source>
        <tissue evidence="19">Cell line</tissue>
    </source>
</reference>
<dbReference type="CDD" id="cd00312">
    <property type="entry name" value="Esterase_lipase"/>
    <property type="match status" value="1"/>
</dbReference>
<comment type="function">
    <text evidence="10">Esterase with broad substrate specificity. Contributes to the inactivation of the neurotransmitter acetylcholine. Can degrade neurotoxic organophosphate esters.</text>
</comment>
<evidence type="ECO:0000256" key="8">
    <source>
        <dbReference type="ARBA" id="ARBA00023180"/>
    </source>
</evidence>